<evidence type="ECO:0000259" key="1">
    <source>
        <dbReference type="Pfam" id="PF13460"/>
    </source>
</evidence>
<protein>
    <recommendedName>
        <fullName evidence="1">NAD(P)-binding domain-containing protein</fullName>
    </recommendedName>
</protein>
<comment type="caution">
    <text evidence="2">The sequence shown here is derived from an EMBL/GenBank/DDBJ whole genome shotgun (WGS) entry which is preliminary data.</text>
</comment>
<evidence type="ECO:0000313" key="2">
    <source>
        <dbReference type="EMBL" id="TVY65643.1"/>
    </source>
</evidence>
<dbReference type="InterPro" id="IPR016040">
    <property type="entry name" value="NAD(P)-bd_dom"/>
</dbReference>
<sequence length="229" mass="25124">MMKLIIAGATGFVGAEVVRQSLQHPNITAVVALSRTPLDLPHHSKLQNVIIEDYGVYPESVRISFEEADACIWTVAITPIKARGMPFEEVKRVCQDCAITGLRTMHAAAVNRPFRFVYVSAITSERDQSKRPLLFTQYVLMRGEAENQLHAISMESKGQLESCAAKPGIITAATFTTKSIIALSSKLFMCSVCVTECAAAMLDQVLNGFTSESLLNDDMVTIGRRVLNQ</sequence>
<dbReference type="Pfam" id="PF13460">
    <property type="entry name" value="NAD_binding_10"/>
    <property type="match status" value="1"/>
</dbReference>
<dbReference type="PANTHER" id="PTHR14097:SF9">
    <property type="entry name" value="EPIMERASE, PUTATIVE (AFU_ORTHOLOGUE AFUA_8G07320)-RELATED"/>
    <property type="match status" value="1"/>
</dbReference>
<evidence type="ECO:0000313" key="3">
    <source>
        <dbReference type="Proteomes" id="UP000469558"/>
    </source>
</evidence>
<organism evidence="2 3">
    <name type="scientific">Lachnellula suecica</name>
    <dbReference type="NCBI Taxonomy" id="602035"/>
    <lineage>
        <taxon>Eukaryota</taxon>
        <taxon>Fungi</taxon>
        <taxon>Dikarya</taxon>
        <taxon>Ascomycota</taxon>
        <taxon>Pezizomycotina</taxon>
        <taxon>Leotiomycetes</taxon>
        <taxon>Helotiales</taxon>
        <taxon>Lachnaceae</taxon>
        <taxon>Lachnellula</taxon>
    </lineage>
</organism>
<keyword evidence="3" id="KW-1185">Reference proteome</keyword>
<accession>A0A8T9BW93</accession>
<dbReference type="InterPro" id="IPR036291">
    <property type="entry name" value="NAD(P)-bd_dom_sf"/>
</dbReference>
<dbReference type="Gene3D" id="3.40.50.720">
    <property type="entry name" value="NAD(P)-binding Rossmann-like Domain"/>
    <property type="match status" value="1"/>
</dbReference>
<dbReference type="PANTHER" id="PTHR14097">
    <property type="entry name" value="OXIDOREDUCTASE HTATIP2"/>
    <property type="match status" value="1"/>
</dbReference>
<gene>
    <name evidence="2" type="ORF">LSUE1_G006195</name>
</gene>
<name>A0A8T9BW93_9HELO</name>
<proteinExistence type="predicted"/>
<reference evidence="2 3" key="1">
    <citation type="submission" date="2018-05" db="EMBL/GenBank/DDBJ databases">
        <title>Genome sequencing and assembly of the regulated plant pathogen Lachnellula willkommii and related sister species for the development of diagnostic species identification markers.</title>
        <authorList>
            <person name="Giroux E."/>
            <person name="Bilodeau G."/>
        </authorList>
    </citation>
    <scope>NUCLEOTIDE SEQUENCE [LARGE SCALE GENOMIC DNA]</scope>
    <source>
        <strain evidence="2 3">CBS 268.59</strain>
    </source>
</reference>
<dbReference type="AlphaFoldDB" id="A0A8T9BW93"/>
<dbReference type="SUPFAM" id="SSF51735">
    <property type="entry name" value="NAD(P)-binding Rossmann-fold domains"/>
    <property type="match status" value="1"/>
</dbReference>
<dbReference type="EMBL" id="QGMK01001658">
    <property type="protein sequence ID" value="TVY65643.1"/>
    <property type="molecule type" value="Genomic_DNA"/>
</dbReference>
<feature type="domain" description="NAD(P)-binding" evidence="1">
    <location>
        <begin position="8"/>
        <end position="174"/>
    </location>
</feature>
<dbReference type="Proteomes" id="UP000469558">
    <property type="component" value="Unassembled WGS sequence"/>
</dbReference>
<dbReference type="OrthoDB" id="3535423at2759"/>